<proteinExistence type="predicted"/>
<reference evidence="2" key="2">
    <citation type="submission" date="2022-01" db="EMBL/GenBank/DDBJ databases">
        <authorList>
            <person name="Yamashiro T."/>
            <person name="Shiraishi A."/>
            <person name="Satake H."/>
            <person name="Nakayama K."/>
        </authorList>
    </citation>
    <scope>NUCLEOTIDE SEQUENCE</scope>
</reference>
<feature type="region of interest" description="Disordered" evidence="1">
    <location>
        <begin position="31"/>
        <end position="50"/>
    </location>
</feature>
<gene>
    <name evidence="2" type="ORF">Tco_0702587</name>
</gene>
<dbReference type="EMBL" id="BQNB010009884">
    <property type="protein sequence ID" value="GJS69746.1"/>
    <property type="molecule type" value="Genomic_DNA"/>
</dbReference>
<evidence type="ECO:0000256" key="1">
    <source>
        <dbReference type="SAM" id="MobiDB-lite"/>
    </source>
</evidence>
<name>A0ABQ4XX14_9ASTR</name>
<evidence type="ECO:0000313" key="3">
    <source>
        <dbReference type="Proteomes" id="UP001151760"/>
    </source>
</evidence>
<comment type="caution">
    <text evidence="2">The sequence shown here is derived from an EMBL/GenBank/DDBJ whole genome shotgun (WGS) entry which is preliminary data.</text>
</comment>
<protein>
    <submittedName>
        <fullName evidence="2">Uncharacterized protein</fullName>
    </submittedName>
</protein>
<dbReference type="Proteomes" id="UP001151760">
    <property type="component" value="Unassembled WGS sequence"/>
</dbReference>
<organism evidence="2 3">
    <name type="scientific">Tanacetum coccineum</name>
    <dbReference type="NCBI Taxonomy" id="301880"/>
    <lineage>
        <taxon>Eukaryota</taxon>
        <taxon>Viridiplantae</taxon>
        <taxon>Streptophyta</taxon>
        <taxon>Embryophyta</taxon>
        <taxon>Tracheophyta</taxon>
        <taxon>Spermatophyta</taxon>
        <taxon>Magnoliopsida</taxon>
        <taxon>eudicotyledons</taxon>
        <taxon>Gunneridae</taxon>
        <taxon>Pentapetalae</taxon>
        <taxon>asterids</taxon>
        <taxon>campanulids</taxon>
        <taxon>Asterales</taxon>
        <taxon>Asteraceae</taxon>
        <taxon>Asteroideae</taxon>
        <taxon>Anthemideae</taxon>
        <taxon>Anthemidinae</taxon>
        <taxon>Tanacetum</taxon>
    </lineage>
</organism>
<reference evidence="2" key="1">
    <citation type="journal article" date="2022" name="Int. J. Mol. Sci.">
        <title>Draft Genome of Tanacetum Coccineum: Genomic Comparison of Closely Related Tanacetum-Family Plants.</title>
        <authorList>
            <person name="Yamashiro T."/>
            <person name="Shiraishi A."/>
            <person name="Nakayama K."/>
            <person name="Satake H."/>
        </authorList>
    </citation>
    <scope>NUCLEOTIDE SEQUENCE</scope>
</reference>
<keyword evidence="3" id="KW-1185">Reference proteome</keyword>
<accession>A0ABQ4XX14</accession>
<sequence>MVSTIENHYVTAWVAEGGRMVLCYVQGSGRRKRKKGVGCGSRRQENYGSGRRDCGRIRIWDPRIKRVFQDNTLRTRRTTGVEDGIAVGLGYGIPESREFFKTTP</sequence>
<evidence type="ECO:0000313" key="2">
    <source>
        <dbReference type="EMBL" id="GJS69746.1"/>
    </source>
</evidence>